<dbReference type="EMBL" id="JAUSUG010000006">
    <property type="protein sequence ID" value="MDQ0254596.1"/>
    <property type="molecule type" value="Genomic_DNA"/>
</dbReference>
<dbReference type="InterPro" id="IPR022896">
    <property type="entry name" value="TrioseP_Isoase_bac/euk"/>
</dbReference>
<evidence type="ECO:0000256" key="3">
    <source>
        <dbReference type="ARBA" id="ARBA00022490"/>
    </source>
</evidence>
<dbReference type="InterPro" id="IPR020861">
    <property type="entry name" value="Triosephosphate_isomerase_AS"/>
</dbReference>
<dbReference type="CDD" id="cd00311">
    <property type="entry name" value="TIM"/>
    <property type="match status" value="1"/>
</dbReference>
<comment type="caution">
    <text evidence="8">The sequence shown here is derived from an EMBL/GenBank/DDBJ whole genome shotgun (WGS) entry which is preliminary data.</text>
</comment>
<dbReference type="SUPFAM" id="SSF51351">
    <property type="entry name" value="Triosephosphate isomerase (TIM)"/>
    <property type="match status" value="1"/>
</dbReference>
<feature type="active site" description="Proton acceptor" evidence="6">
    <location>
        <position position="167"/>
    </location>
</feature>
<evidence type="ECO:0000256" key="4">
    <source>
        <dbReference type="ARBA" id="ARBA00023152"/>
    </source>
</evidence>
<comment type="function">
    <text evidence="6">Involved in the gluconeogenesis. Catalyzes stereospecifically the conversion of dihydroxyacetone phosphate (DHAP) to D-glyceraldehyde-3-phosphate (G3P).</text>
</comment>
<dbReference type="EC" id="5.3.1.1" evidence="6 7"/>
<dbReference type="InterPro" id="IPR000652">
    <property type="entry name" value="Triosephosphate_isomerase"/>
</dbReference>
<evidence type="ECO:0000313" key="9">
    <source>
        <dbReference type="Proteomes" id="UP001230005"/>
    </source>
</evidence>
<keyword evidence="5 6" id="KW-0413">Isomerase</keyword>
<keyword evidence="9" id="KW-1185">Reference proteome</keyword>
<feature type="binding site" evidence="6">
    <location>
        <position position="213"/>
    </location>
    <ligand>
        <name>substrate</name>
    </ligand>
</feature>
<dbReference type="PROSITE" id="PS00171">
    <property type="entry name" value="TIM_1"/>
    <property type="match status" value="1"/>
</dbReference>
<evidence type="ECO:0000256" key="7">
    <source>
        <dbReference type="RuleBase" id="RU363013"/>
    </source>
</evidence>
<dbReference type="InterPro" id="IPR013785">
    <property type="entry name" value="Aldolase_TIM"/>
</dbReference>
<dbReference type="Gene3D" id="3.20.20.70">
    <property type="entry name" value="Aldolase class I"/>
    <property type="match status" value="1"/>
</dbReference>
<dbReference type="HAMAP" id="MF_00147_B">
    <property type="entry name" value="TIM_B"/>
    <property type="match status" value="1"/>
</dbReference>
<evidence type="ECO:0000256" key="6">
    <source>
        <dbReference type="HAMAP-Rule" id="MF_00147"/>
    </source>
</evidence>
<dbReference type="PANTHER" id="PTHR21139">
    <property type="entry name" value="TRIOSEPHOSPHATE ISOMERASE"/>
    <property type="match status" value="1"/>
</dbReference>
<feature type="modified residue" description="Phosphoserine" evidence="6">
    <location>
        <position position="213"/>
    </location>
</feature>
<dbReference type="Proteomes" id="UP001230005">
    <property type="component" value="Unassembled WGS sequence"/>
</dbReference>
<feature type="binding site" evidence="6">
    <location>
        <begin position="234"/>
        <end position="235"/>
    </location>
    <ligand>
        <name>substrate</name>
    </ligand>
</feature>
<evidence type="ECO:0000256" key="5">
    <source>
        <dbReference type="ARBA" id="ARBA00023235"/>
    </source>
</evidence>
<comment type="subunit">
    <text evidence="6 7">Homodimer.</text>
</comment>
<feature type="binding site" evidence="6">
    <location>
        <begin position="9"/>
        <end position="11"/>
    </location>
    <ligand>
        <name>substrate</name>
    </ligand>
</feature>
<organism evidence="8 9">
    <name type="scientific">Evansella vedderi</name>
    <dbReference type="NCBI Taxonomy" id="38282"/>
    <lineage>
        <taxon>Bacteria</taxon>
        <taxon>Bacillati</taxon>
        <taxon>Bacillota</taxon>
        <taxon>Bacilli</taxon>
        <taxon>Bacillales</taxon>
        <taxon>Bacillaceae</taxon>
        <taxon>Evansella</taxon>
    </lineage>
</organism>
<keyword evidence="2 6" id="KW-0312">Gluconeogenesis</keyword>
<accession>A0ABT9ZTM7</accession>
<sequence>MRKPIIAGNWKMNKTKGEALAFVEEVKNAVPSAEKVESVVCAPDLFLDALVSATEGTQLAIGAQNMHFEESGAFTGETSPVALKDIGVSYVVIGHSERREMFGETDQGVNQKVHAAFRHGLTPIICVGETLQEREAGKTSDVVTTQVKAALEGLSEDQVKASVIAYEPIWAIGTGKTASSEDANETCGVIRQVVAQTVSPAAAEAIRIQYGGSVKPGNIKELLAQSDIDGALVGGASLEADSFLQLVEAGNE</sequence>
<keyword evidence="3 6" id="KW-0963">Cytoplasm</keyword>
<dbReference type="NCBIfam" id="TIGR00419">
    <property type="entry name" value="tim"/>
    <property type="match status" value="1"/>
</dbReference>
<gene>
    <name evidence="6" type="primary">tpiA</name>
    <name evidence="8" type="ORF">J2S74_001975</name>
</gene>
<comment type="pathway">
    <text evidence="6 7">Carbohydrate degradation; glycolysis; D-glyceraldehyde 3-phosphate from glycerone phosphate: step 1/1.</text>
</comment>
<dbReference type="RefSeq" id="WP_307324733.1">
    <property type="nucleotide sequence ID" value="NZ_JAUSUG010000006.1"/>
</dbReference>
<dbReference type="GO" id="GO:0004807">
    <property type="term" value="F:triose-phosphate isomerase activity"/>
    <property type="evidence" value="ECO:0007669"/>
    <property type="project" value="UniProtKB-EC"/>
</dbReference>
<dbReference type="PROSITE" id="PS51440">
    <property type="entry name" value="TIM_2"/>
    <property type="match status" value="1"/>
</dbReference>
<feature type="binding site" evidence="6">
    <location>
        <position position="173"/>
    </location>
    <ligand>
        <name>substrate</name>
    </ligand>
</feature>
<evidence type="ECO:0000313" key="8">
    <source>
        <dbReference type="EMBL" id="MDQ0254596.1"/>
    </source>
</evidence>
<evidence type="ECO:0000256" key="2">
    <source>
        <dbReference type="ARBA" id="ARBA00022432"/>
    </source>
</evidence>
<protein>
    <recommendedName>
        <fullName evidence="6 7">Triosephosphate isomerase</fullName>
        <shortName evidence="6">TIM</shortName>
        <shortName evidence="6">TPI</shortName>
        <ecNumber evidence="6 7">5.3.1.1</ecNumber>
    </recommendedName>
    <alternativeName>
        <fullName evidence="6">Triose-phosphate isomerase</fullName>
    </alternativeName>
</protein>
<keyword evidence="4 6" id="KW-0324">Glycolysis</keyword>
<comment type="subcellular location">
    <subcellularLocation>
        <location evidence="6 7">Cytoplasm</location>
    </subcellularLocation>
</comment>
<comment type="catalytic activity">
    <reaction evidence="6 7">
        <text>D-glyceraldehyde 3-phosphate = dihydroxyacetone phosphate</text>
        <dbReference type="Rhea" id="RHEA:18585"/>
        <dbReference type="ChEBI" id="CHEBI:57642"/>
        <dbReference type="ChEBI" id="CHEBI:59776"/>
        <dbReference type="EC" id="5.3.1.1"/>
    </reaction>
</comment>
<dbReference type="InterPro" id="IPR035990">
    <property type="entry name" value="TIM_sf"/>
</dbReference>
<name>A0ABT9ZTM7_9BACI</name>
<comment type="similarity">
    <text evidence="1 6 7">Belongs to the triosephosphate isomerase family.</text>
</comment>
<reference evidence="8 9" key="1">
    <citation type="submission" date="2023-07" db="EMBL/GenBank/DDBJ databases">
        <title>Genomic Encyclopedia of Type Strains, Phase IV (KMG-IV): sequencing the most valuable type-strain genomes for metagenomic binning, comparative biology and taxonomic classification.</title>
        <authorList>
            <person name="Goeker M."/>
        </authorList>
    </citation>
    <scope>NUCLEOTIDE SEQUENCE [LARGE SCALE GENOMIC DNA]</scope>
    <source>
        <strain evidence="8 9">DSM 9768</strain>
    </source>
</reference>
<evidence type="ECO:0000256" key="1">
    <source>
        <dbReference type="ARBA" id="ARBA00007422"/>
    </source>
</evidence>
<proteinExistence type="inferred from homology"/>
<comment type="pathway">
    <text evidence="6 7">Carbohydrate biosynthesis; gluconeogenesis.</text>
</comment>
<dbReference type="PANTHER" id="PTHR21139:SF42">
    <property type="entry name" value="TRIOSEPHOSPHATE ISOMERASE"/>
    <property type="match status" value="1"/>
</dbReference>
<dbReference type="Pfam" id="PF00121">
    <property type="entry name" value="TIM"/>
    <property type="match status" value="1"/>
</dbReference>
<keyword evidence="6" id="KW-0597">Phosphoprotein</keyword>
<feature type="active site" description="Electrophile" evidence="6">
    <location>
        <position position="95"/>
    </location>
</feature>